<accession>A0A915ML50</accession>
<reference evidence="2" key="1">
    <citation type="submission" date="2022-11" db="UniProtKB">
        <authorList>
            <consortium name="WormBaseParasite"/>
        </authorList>
    </citation>
    <scope>IDENTIFICATION</scope>
</reference>
<name>A0A915ML50_MELJA</name>
<evidence type="ECO:0000313" key="2">
    <source>
        <dbReference type="WBParaSite" id="scaffold4382_cov182.g8035"/>
    </source>
</evidence>
<dbReference type="WBParaSite" id="scaffold4382_cov182.g8035">
    <property type="protein sequence ID" value="scaffold4382_cov182.g8035"/>
    <property type="gene ID" value="scaffold4382_cov182.g8035"/>
</dbReference>
<keyword evidence="1" id="KW-1185">Reference proteome</keyword>
<dbReference type="Proteomes" id="UP000887561">
    <property type="component" value="Unplaced"/>
</dbReference>
<protein>
    <submittedName>
        <fullName evidence="2">F-box domain-containing protein</fullName>
    </submittedName>
</protein>
<proteinExistence type="predicted"/>
<dbReference type="AlphaFoldDB" id="A0A915ML50"/>
<organism evidence="1 2">
    <name type="scientific">Meloidogyne javanica</name>
    <name type="common">Root-knot nematode worm</name>
    <dbReference type="NCBI Taxonomy" id="6303"/>
    <lineage>
        <taxon>Eukaryota</taxon>
        <taxon>Metazoa</taxon>
        <taxon>Ecdysozoa</taxon>
        <taxon>Nematoda</taxon>
        <taxon>Chromadorea</taxon>
        <taxon>Rhabditida</taxon>
        <taxon>Tylenchina</taxon>
        <taxon>Tylenchomorpha</taxon>
        <taxon>Tylenchoidea</taxon>
        <taxon>Meloidogynidae</taxon>
        <taxon>Meloidogyninae</taxon>
        <taxon>Meloidogyne</taxon>
        <taxon>Meloidogyne incognita group</taxon>
    </lineage>
</organism>
<sequence length="415" mass="48683">MEDEEFNFDAFTTHACEFNSKCVNLLQALKQPSATTSNSLENYPREKLDLQLSQLTQVSKKLRYRLKGPVIDNSFNDPLIEVFKFLTRKQLFNSIQLTNKHFYNVVKGNEEIWPKYKFGRFAIVELKIPPQELGPLLATLSTVQWNFKFYSDGRLLKPIKMLASHDGNTNPDDIYFFININENDKDSCECYSKCECCKFVNYLPERNNYKFFVYLPNMLQNRLHLATAIFCTDDFRSYQPISMSFLQKTLLAKSITIWDIKGNLEFYNYLINKEGNKKRFYPESLTAFGFLPQNAKFNGDEQQGWDNIFDALIKHCRKTRHPDQIIKKINLNFSSHPAPWIHTNITGLRLIYRSTTFKVDEEEGTENEDVEVRYSLVNKFDASKRFEIRVECSSNALNEEMVRNEFTLIREVSDD</sequence>
<evidence type="ECO:0000313" key="1">
    <source>
        <dbReference type="Proteomes" id="UP000887561"/>
    </source>
</evidence>